<dbReference type="Pfam" id="PF00400">
    <property type="entry name" value="WD40"/>
    <property type="match status" value="1"/>
</dbReference>
<dbReference type="AlphaFoldDB" id="A0A9C7UNH7"/>
<dbReference type="InterPro" id="IPR019417">
    <property type="entry name" value="DUF2415"/>
</dbReference>
<keyword evidence="3" id="KW-1185">Reference proteome</keyword>
<dbReference type="Gene3D" id="2.130.10.10">
    <property type="entry name" value="YVTN repeat-like/Quinoprotein amine dehydrogenase"/>
    <property type="match status" value="1"/>
</dbReference>
<dbReference type="EMBL" id="BQMJ01000009">
    <property type="protein sequence ID" value="GJQ09536.1"/>
    <property type="molecule type" value="Genomic_DNA"/>
</dbReference>
<protein>
    <recommendedName>
        <fullName evidence="1">DUF2415 domain-containing protein</fullName>
    </recommendedName>
</protein>
<dbReference type="SMART" id="SM00320">
    <property type="entry name" value="WD40"/>
    <property type="match status" value="5"/>
</dbReference>
<evidence type="ECO:0000259" key="1">
    <source>
        <dbReference type="Pfam" id="PF10313"/>
    </source>
</evidence>
<dbReference type="InterPro" id="IPR015943">
    <property type="entry name" value="WD40/YVTN_repeat-like_dom_sf"/>
</dbReference>
<organism evidence="2 3">
    <name type="scientific">Galdieria partita</name>
    <dbReference type="NCBI Taxonomy" id="83374"/>
    <lineage>
        <taxon>Eukaryota</taxon>
        <taxon>Rhodophyta</taxon>
        <taxon>Bangiophyceae</taxon>
        <taxon>Galdieriales</taxon>
        <taxon>Galdieriaceae</taxon>
        <taxon>Galdieria</taxon>
    </lineage>
</organism>
<dbReference type="PANTHER" id="PTHR43991">
    <property type="entry name" value="WD REPEAT PROTEIN (AFU_ORTHOLOGUE AFUA_8G05640)-RELATED"/>
    <property type="match status" value="1"/>
</dbReference>
<dbReference type="OrthoDB" id="64353at2759"/>
<accession>A0A9C7UNH7</accession>
<comment type="caution">
    <text evidence="2">The sequence shown here is derived from an EMBL/GenBank/DDBJ whole genome shotgun (WGS) entry which is preliminary data.</text>
</comment>
<dbReference type="InterPro" id="IPR001680">
    <property type="entry name" value="WD40_rpt"/>
</dbReference>
<dbReference type="Proteomes" id="UP001061958">
    <property type="component" value="Unassembled WGS sequence"/>
</dbReference>
<reference evidence="2" key="2">
    <citation type="submission" date="2022-01" db="EMBL/GenBank/DDBJ databases">
        <authorList>
            <person name="Hirooka S."/>
            <person name="Miyagishima S.Y."/>
        </authorList>
    </citation>
    <scope>NUCLEOTIDE SEQUENCE</scope>
    <source>
        <strain evidence="2">NBRC 102759</strain>
    </source>
</reference>
<feature type="domain" description="DUF2415" evidence="1">
    <location>
        <begin position="249"/>
        <end position="286"/>
    </location>
</feature>
<dbReference type="InterPro" id="IPR036322">
    <property type="entry name" value="WD40_repeat_dom_sf"/>
</dbReference>
<dbReference type="PANTHER" id="PTHR43991:SF9">
    <property type="entry name" value="DUF2415 DOMAIN-CONTAINING PROTEIN"/>
    <property type="match status" value="1"/>
</dbReference>
<dbReference type="Pfam" id="PF10313">
    <property type="entry name" value="DUF2415"/>
    <property type="match status" value="1"/>
</dbReference>
<sequence>MSEGYEDIYHFPKFAAQYCHYKLATPTIQHWQLRDLVHCGSSEEVYITEGYGIYKVNLRKQVKTLLHQLEFKPTCFSIDERTLAAGGPNGKLKVLRLEDGRTFFAGNLGNQVNNSVLITQRRNEKLLFLVNNSRSLHCFRLEEECTLEMVGLGCFETPTCLNHVSLSPDGRLLLAVGDSGEYIIYNVEEDFRVVSSFRVSLEPAVSCSWSANGQYFAVASQDDRVYLFQSETEKLVGRLSSWQSNGFRGACRCVKFSPCGVLDLMAFTEHANFIHLVDIRDLSRTQLEFVGETERDIDIAGLCFSPQGDKLFVGSSQGIYAYHIGTAQRRSFGKGELT</sequence>
<evidence type="ECO:0000313" key="2">
    <source>
        <dbReference type="EMBL" id="GJQ09536.1"/>
    </source>
</evidence>
<dbReference type="SUPFAM" id="SSF50978">
    <property type="entry name" value="WD40 repeat-like"/>
    <property type="match status" value="1"/>
</dbReference>
<proteinExistence type="predicted"/>
<evidence type="ECO:0000313" key="3">
    <source>
        <dbReference type="Proteomes" id="UP001061958"/>
    </source>
</evidence>
<gene>
    <name evidence="2" type="ORF">GpartN1_g1327.t1</name>
</gene>
<name>A0A9C7UNH7_9RHOD</name>
<reference evidence="2" key="1">
    <citation type="journal article" date="2022" name="Proc. Natl. Acad. Sci. U.S.A.">
        <title>Life cycle and functional genomics of the unicellular red alga Galdieria for elucidating algal and plant evolution and industrial use.</title>
        <authorList>
            <person name="Hirooka S."/>
            <person name="Itabashi T."/>
            <person name="Ichinose T.M."/>
            <person name="Onuma R."/>
            <person name="Fujiwara T."/>
            <person name="Yamashita S."/>
            <person name="Jong L.W."/>
            <person name="Tomita R."/>
            <person name="Iwane A.H."/>
            <person name="Miyagishima S.Y."/>
        </authorList>
    </citation>
    <scope>NUCLEOTIDE SEQUENCE</scope>
    <source>
        <strain evidence="2">NBRC 102759</strain>
    </source>
</reference>